<dbReference type="InterPro" id="IPR056933">
    <property type="entry name" value="TPR_ESP1"/>
</dbReference>
<evidence type="ECO:0000313" key="4">
    <source>
        <dbReference type="Proteomes" id="UP001642260"/>
    </source>
</evidence>
<evidence type="ECO:0000313" key="3">
    <source>
        <dbReference type="EMBL" id="CAH8297141.1"/>
    </source>
</evidence>
<gene>
    <name evidence="3" type="ORF">ERUC_LOCUS2127</name>
</gene>
<dbReference type="Proteomes" id="UP001642260">
    <property type="component" value="Unassembled WGS sequence"/>
</dbReference>
<dbReference type="Pfam" id="PF25110">
    <property type="entry name" value="TPR_ESP1"/>
    <property type="match status" value="1"/>
</dbReference>
<accession>A0ABC8IZ39</accession>
<keyword evidence="1" id="KW-0143">Chaperone</keyword>
<keyword evidence="4" id="KW-1185">Reference proteome</keyword>
<name>A0ABC8IZ39_ERUVS</name>
<dbReference type="PANTHER" id="PTHR33322">
    <property type="entry name" value="BAG DOMAIN CONTAINING PROTEIN, EXPRESSED"/>
    <property type="match status" value="1"/>
</dbReference>
<dbReference type="EMBL" id="CAKOAT010051266">
    <property type="protein sequence ID" value="CAH8297141.1"/>
    <property type="molecule type" value="Genomic_DNA"/>
</dbReference>
<reference evidence="3 4" key="1">
    <citation type="submission" date="2022-03" db="EMBL/GenBank/DDBJ databases">
        <authorList>
            <person name="Macdonald S."/>
            <person name="Ahmed S."/>
            <person name="Newling K."/>
        </authorList>
    </citation>
    <scope>NUCLEOTIDE SEQUENCE [LARGE SCALE GENOMIC DNA]</scope>
</reference>
<proteinExistence type="predicted"/>
<dbReference type="AlphaFoldDB" id="A0ABC8IZ39"/>
<evidence type="ECO:0000256" key="1">
    <source>
        <dbReference type="ARBA" id="ARBA00023186"/>
    </source>
</evidence>
<dbReference type="InterPro" id="IPR040400">
    <property type="entry name" value="BAG5/6/7/8"/>
</dbReference>
<sequence length="275" mass="31625">MSSSDDHRLLSLIGSSSSDDIFTSLSDYLHPLTSRKQDKLRSLAKKFLPFLNKSISLFPKRLSNPQPHDSSPAGDLFFAYELCLDCLESFFSQLACKPHTLQLQRSPNFPNIPQEQDQVVVLSCLLRKIDNLESSLNKFASFHDHKRRDRHFSTVKDSAARVIQTHFRSYLVYRSIFFRHLKELAMIKSSFLSLKSSVSGKPIFSFKVVSLKATDFLLQLDSIQGRVDPMIRSSKRSLSRDLVRILQYVDDCVVRRRGLGPRRRRTNLVAEKKKC</sequence>
<comment type="caution">
    <text evidence="3">The sequence shown here is derived from an EMBL/GenBank/DDBJ whole genome shotgun (WGS) entry which is preliminary data.</text>
</comment>
<evidence type="ECO:0000259" key="2">
    <source>
        <dbReference type="Pfam" id="PF25110"/>
    </source>
</evidence>
<protein>
    <recommendedName>
        <fullName evidence="2">Separase-like TPR repeats region domain-containing protein</fullName>
    </recommendedName>
</protein>
<feature type="domain" description="Separase-like TPR repeats region" evidence="2">
    <location>
        <begin position="7"/>
        <end position="106"/>
    </location>
</feature>
<dbReference type="PANTHER" id="PTHR33322:SF18">
    <property type="entry name" value="BAG FAMILY MOLECULAR CHAPERONE REGULATOR 8, CHLOROPLASTIC"/>
    <property type="match status" value="1"/>
</dbReference>
<organism evidence="3 4">
    <name type="scientific">Eruca vesicaria subsp. sativa</name>
    <name type="common">Garden rocket</name>
    <name type="synonym">Eruca sativa</name>
    <dbReference type="NCBI Taxonomy" id="29727"/>
    <lineage>
        <taxon>Eukaryota</taxon>
        <taxon>Viridiplantae</taxon>
        <taxon>Streptophyta</taxon>
        <taxon>Embryophyta</taxon>
        <taxon>Tracheophyta</taxon>
        <taxon>Spermatophyta</taxon>
        <taxon>Magnoliopsida</taxon>
        <taxon>eudicotyledons</taxon>
        <taxon>Gunneridae</taxon>
        <taxon>Pentapetalae</taxon>
        <taxon>rosids</taxon>
        <taxon>malvids</taxon>
        <taxon>Brassicales</taxon>
        <taxon>Brassicaceae</taxon>
        <taxon>Brassiceae</taxon>
        <taxon>Eruca</taxon>
    </lineage>
</organism>